<evidence type="ECO:0000256" key="1">
    <source>
        <dbReference type="ARBA" id="ARBA00004141"/>
    </source>
</evidence>
<dbReference type="EMBL" id="WIQW01000074">
    <property type="protein sequence ID" value="KAF3087982.1"/>
    <property type="molecule type" value="Genomic_DNA"/>
</dbReference>
<evidence type="ECO:0000313" key="6">
    <source>
        <dbReference type="EMBL" id="KAF3087982.1"/>
    </source>
</evidence>
<evidence type="ECO:0000313" key="7">
    <source>
        <dbReference type="Proteomes" id="UP000475325"/>
    </source>
</evidence>
<feature type="transmembrane region" description="Helical" evidence="5">
    <location>
        <begin position="270"/>
        <end position="290"/>
    </location>
</feature>
<dbReference type="Gene3D" id="1.20.58.340">
    <property type="entry name" value="Magnesium transport protein CorA, transmembrane region"/>
    <property type="match status" value="1"/>
</dbReference>
<protein>
    <submittedName>
        <fullName evidence="6">Uncharacterized protein</fullName>
    </submittedName>
</protein>
<dbReference type="AlphaFoldDB" id="A0A7C8NB00"/>
<name>A0A7C8NB00_ORBOL</name>
<reference evidence="6 7" key="1">
    <citation type="submission" date="2019-06" db="EMBL/GenBank/DDBJ databases">
        <authorList>
            <person name="Palmer J.M."/>
        </authorList>
    </citation>
    <scope>NUCLEOTIDE SEQUENCE [LARGE SCALE GENOMIC DNA]</scope>
    <source>
        <strain evidence="6 7">TWF102</strain>
    </source>
</reference>
<feature type="transmembrane region" description="Helical" evidence="5">
    <location>
        <begin position="237"/>
        <end position="258"/>
    </location>
</feature>
<dbReference type="Proteomes" id="UP000475325">
    <property type="component" value="Unassembled WGS sequence"/>
</dbReference>
<dbReference type="SUPFAM" id="SSF144083">
    <property type="entry name" value="Magnesium transport protein CorA, transmembrane region"/>
    <property type="match status" value="1"/>
</dbReference>
<keyword evidence="2 5" id="KW-0812">Transmembrane</keyword>
<dbReference type="GO" id="GO:0046873">
    <property type="term" value="F:metal ion transmembrane transporter activity"/>
    <property type="evidence" value="ECO:0007669"/>
    <property type="project" value="InterPro"/>
</dbReference>
<comment type="subcellular location">
    <subcellularLocation>
        <location evidence="1">Membrane</location>
        <topology evidence="1">Multi-pass membrane protein</topology>
    </subcellularLocation>
</comment>
<sequence length="291" mass="31796">MQLVCDDITQLLEKMNSAFSTIELALHDNHILQESLPLWRAQLGCCLNTSFEQSELLHHLSEGLGMLTTAPTTTSSNAYNQHLTPASNSIFKDEQDAASARLLTLSSAVDRVNRRGGGVFQALMSSMSIVGSQRAIAEAELVLKLTQLAFFFTPLGLIAAVFGMNVNEFEGKLTWSLWLAISLATSATTYALLYRVEILAGLGRVPHLIRNISIRRLSKLAVRWLGVLQSILSRMPILLILLAIPSILAGFAVTTWKFAAIENISVSTKVSLAVVGLWVPAIVLLVTIYFT</sequence>
<dbReference type="InterPro" id="IPR045863">
    <property type="entry name" value="CorA_TM1_TM2"/>
</dbReference>
<feature type="transmembrane region" description="Helical" evidence="5">
    <location>
        <begin position="141"/>
        <end position="163"/>
    </location>
</feature>
<keyword evidence="3 5" id="KW-1133">Transmembrane helix</keyword>
<gene>
    <name evidence="6" type="ORF">TWF102_010356</name>
</gene>
<evidence type="ECO:0000256" key="4">
    <source>
        <dbReference type="ARBA" id="ARBA00023136"/>
    </source>
</evidence>
<feature type="transmembrane region" description="Helical" evidence="5">
    <location>
        <begin position="175"/>
        <end position="194"/>
    </location>
</feature>
<evidence type="ECO:0000256" key="5">
    <source>
        <dbReference type="SAM" id="Phobius"/>
    </source>
</evidence>
<comment type="caution">
    <text evidence="6">The sequence shown here is derived from an EMBL/GenBank/DDBJ whole genome shotgun (WGS) entry which is preliminary data.</text>
</comment>
<accession>A0A7C8NB00</accession>
<dbReference type="GO" id="GO:0016020">
    <property type="term" value="C:membrane"/>
    <property type="evidence" value="ECO:0007669"/>
    <property type="project" value="UniProtKB-SubCell"/>
</dbReference>
<keyword evidence="4 5" id="KW-0472">Membrane</keyword>
<evidence type="ECO:0000256" key="2">
    <source>
        <dbReference type="ARBA" id="ARBA00022692"/>
    </source>
</evidence>
<proteinExistence type="predicted"/>
<evidence type="ECO:0000256" key="3">
    <source>
        <dbReference type="ARBA" id="ARBA00022989"/>
    </source>
</evidence>
<organism evidence="6 7">
    <name type="scientific">Orbilia oligospora</name>
    <name type="common">Nematode-trapping fungus</name>
    <name type="synonym">Arthrobotrys oligospora</name>
    <dbReference type="NCBI Taxonomy" id="2813651"/>
    <lineage>
        <taxon>Eukaryota</taxon>
        <taxon>Fungi</taxon>
        <taxon>Dikarya</taxon>
        <taxon>Ascomycota</taxon>
        <taxon>Pezizomycotina</taxon>
        <taxon>Orbiliomycetes</taxon>
        <taxon>Orbiliales</taxon>
        <taxon>Orbiliaceae</taxon>
        <taxon>Orbilia</taxon>
    </lineage>
</organism>